<dbReference type="Gene3D" id="1.10.260.40">
    <property type="entry name" value="lambda repressor-like DNA-binding domains"/>
    <property type="match status" value="1"/>
</dbReference>
<reference evidence="6" key="1">
    <citation type="submission" date="2021-03" db="EMBL/GenBank/DDBJ databases">
        <title>Genomic Encyclopedia of Type Strains, Phase IV (KMG-IV): sequencing the most valuable type-strain genomes for metagenomic binning, comparative biology and taxonomic classification.</title>
        <authorList>
            <person name="Goeker M."/>
        </authorList>
    </citation>
    <scope>NUCLEOTIDE SEQUENCE</scope>
    <source>
        <strain evidence="6">DSM 101588</strain>
    </source>
</reference>
<name>A0ABS4NDK7_9THEO</name>
<evidence type="ECO:0000313" key="6">
    <source>
        <dbReference type="EMBL" id="MBP2071754.1"/>
    </source>
</evidence>
<dbReference type="InterPro" id="IPR046335">
    <property type="entry name" value="LacI/GalR-like_sensor"/>
</dbReference>
<dbReference type="RefSeq" id="WP_209453632.1">
    <property type="nucleotide sequence ID" value="NZ_JAGGLT010000012.1"/>
</dbReference>
<keyword evidence="3" id="KW-0238">DNA-binding</keyword>
<keyword evidence="7" id="KW-1185">Reference proteome</keyword>
<accession>A0ABS4NDK7</accession>
<keyword evidence="1" id="KW-0678">Repressor</keyword>
<dbReference type="PANTHER" id="PTHR30146:SF148">
    <property type="entry name" value="HTH-TYPE TRANSCRIPTIONAL REPRESSOR PURR-RELATED"/>
    <property type="match status" value="1"/>
</dbReference>
<dbReference type="Pfam" id="PF00356">
    <property type="entry name" value="LacI"/>
    <property type="match status" value="1"/>
</dbReference>
<dbReference type="InterPro" id="IPR028082">
    <property type="entry name" value="Peripla_BP_I"/>
</dbReference>
<dbReference type="SMART" id="SM00354">
    <property type="entry name" value="HTH_LACI"/>
    <property type="match status" value="1"/>
</dbReference>
<evidence type="ECO:0000313" key="7">
    <source>
        <dbReference type="Proteomes" id="UP001166402"/>
    </source>
</evidence>
<dbReference type="InterPro" id="IPR010982">
    <property type="entry name" value="Lambda_DNA-bd_dom_sf"/>
</dbReference>
<sequence length="355" mass="40392">MKKVTIQDIANELNLSRNTVSKALKNSDKVSYETKYNVVKKANELGYSKLSSSLLNLFKIKEKDDDVKTIIVLARREISPFWNSIVMGIADELKETGSKLQLYFVSDEEERNNILPIEMDEDVTGIIILSVFSKEYIDEIKKYKIPMVFLDAPVDISSIAYDYDIIIPEGEKSIETITKDLIAKGCKKIGFIGDITYCKSINDRFKGYLKALNDANIPVDNTIIATYHTEHKFYVTEEVEKALDGFAYIPDAIVCANDNIALDVVRYLKDKGISVPDDVAVTGYDDLESMAKVIEPYLTTVRVGNQRLGRRLVQQLMWRIENPAFPTEVTFIYTEVIFRKSSEKIIHNHHADAFN</sequence>
<dbReference type="SUPFAM" id="SSF53822">
    <property type="entry name" value="Periplasmic binding protein-like I"/>
    <property type="match status" value="1"/>
</dbReference>
<dbReference type="Pfam" id="PF13377">
    <property type="entry name" value="Peripla_BP_3"/>
    <property type="match status" value="1"/>
</dbReference>
<keyword evidence="4" id="KW-0804">Transcription</keyword>
<keyword evidence="2" id="KW-0805">Transcription regulation</keyword>
<dbReference type="Gene3D" id="3.40.50.2300">
    <property type="match status" value="2"/>
</dbReference>
<gene>
    <name evidence="6" type="ORF">J2Z80_001274</name>
</gene>
<dbReference type="PANTHER" id="PTHR30146">
    <property type="entry name" value="LACI-RELATED TRANSCRIPTIONAL REPRESSOR"/>
    <property type="match status" value="1"/>
</dbReference>
<comment type="caution">
    <text evidence="6">The sequence shown here is derived from an EMBL/GenBank/DDBJ whole genome shotgun (WGS) entry which is preliminary data.</text>
</comment>
<evidence type="ECO:0000256" key="2">
    <source>
        <dbReference type="ARBA" id="ARBA00023015"/>
    </source>
</evidence>
<evidence type="ECO:0000256" key="3">
    <source>
        <dbReference type="ARBA" id="ARBA00023125"/>
    </source>
</evidence>
<evidence type="ECO:0000259" key="5">
    <source>
        <dbReference type="PROSITE" id="PS50932"/>
    </source>
</evidence>
<dbReference type="InterPro" id="IPR000843">
    <property type="entry name" value="HTH_LacI"/>
</dbReference>
<evidence type="ECO:0000256" key="4">
    <source>
        <dbReference type="ARBA" id="ARBA00023163"/>
    </source>
</evidence>
<dbReference type="CDD" id="cd01392">
    <property type="entry name" value="HTH_LacI"/>
    <property type="match status" value="1"/>
</dbReference>
<proteinExistence type="predicted"/>
<organism evidence="6 7">
    <name type="scientific">Thermoanaerobacterium butyriciformans</name>
    <dbReference type="NCBI Taxonomy" id="1702242"/>
    <lineage>
        <taxon>Bacteria</taxon>
        <taxon>Bacillati</taxon>
        <taxon>Bacillota</taxon>
        <taxon>Clostridia</taxon>
        <taxon>Thermoanaerobacterales</taxon>
        <taxon>Thermoanaerobacteraceae</taxon>
        <taxon>Thermoanaerobacterium</taxon>
    </lineage>
</organism>
<dbReference type="Proteomes" id="UP001166402">
    <property type="component" value="Unassembled WGS sequence"/>
</dbReference>
<dbReference type="EMBL" id="JAGGLT010000012">
    <property type="protein sequence ID" value="MBP2071754.1"/>
    <property type="molecule type" value="Genomic_DNA"/>
</dbReference>
<evidence type="ECO:0000256" key="1">
    <source>
        <dbReference type="ARBA" id="ARBA00022491"/>
    </source>
</evidence>
<dbReference type="SUPFAM" id="SSF47413">
    <property type="entry name" value="lambda repressor-like DNA-binding domains"/>
    <property type="match status" value="1"/>
</dbReference>
<dbReference type="PROSITE" id="PS50932">
    <property type="entry name" value="HTH_LACI_2"/>
    <property type="match status" value="1"/>
</dbReference>
<feature type="domain" description="HTH lacI-type" evidence="5">
    <location>
        <begin position="4"/>
        <end position="56"/>
    </location>
</feature>
<protein>
    <submittedName>
        <fullName evidence="6">LacI family transcriptional regulator</fullName>
    </submittedName>
</protein>